<evidence type="ECO:0000313" key="3">
    <source>
        <dbReference type="Proteomes" id="UP000002640"/>
    </source>
</evidence>
<gene>
    <name evidence="2" type="ORF">PHYSODRAFT_500408</name>
</gene>
<feature type="region of interest" description="Disordered" evidence="1">
    <location>
        <begin position="1"/>
        <end position="41"/>
    </location>
</feature>
<organism evidence="2 3">
    <name type="scientific">Phytophthora sojae (strain P6497)</name>
    <name type="common">Soybean stem and root rot agent</name>
    <name type="synonym">Phytophthora megasperma f. sp. glycines</name>
    <dbReference type="NCBI Taxonomy" id="1094619"/>
    <lineage>
        <taxon>Eukaryota</taxon>
        <taxon>Sar</taxon>
        <taxon>Stramenopiles</taxon>
        <taxon>Oomycota</taxon>
        <taxon>Peronosporomycetes</taxon>
        <taxon>Peronosporales</taxon>
        <taxon>Peronosporaceae</taxon>
        <taxon>Phytophthora</taxon>
    </lineage>
</organism>
<keyword evidence="3" id="KW-1185">Reference proteome</keyword>
<evidence type="ECO:0000313" key="2">
    <source>
        <dbReference type="EMBL" id="EGZ17466.1"/>
    </source>
</evidence>
<dbReference type="KEGG" id="psoj:PHYSODRAFT_500408"/>
<dbReference type="SMR" id="G4ZEX0"/>
<evidence type="ECO:0000256" key="1">
    <source>
        <dbReference type="SAM" id="MobiDB-lite"/>
    </source>
</evidence>
<proteinExistence type="predicted"/>
<accession>G4ZEX0</accession>
<reference evidence="2 3" key="1">
    <citation type="journal article" date="2006" name="Science">
        <title>Phytophthora genome sequences uncover evolutionary origins and mechanisms of pathogenesis.</title>
        <authorList>
            <person name="Tyler B.M."/>
            <person name="Tripathy S."/>
            <person name="Zhang X."/>
            <person name="Dehal P."/>
            <person name="Jiang R.H."/>
            <person name="Aerts A."/>
            <person name="Arredondo F.D."/>
            <person name="Baxter L."/>
            <person name="Bensasson D."/>
            <person name="Beynon J.L."/>
            <person name="Chapman J."/>
            <person name="Damasceno C.M."/>
            <person name="Dorrance A.E."/>
            <person name="Dou D."/>
            <person name="Dickerman A.W."/>
            <person name="Dubchak I.L."/>
            <person name="Garbelotto M."/>
            <person name="Gijzen M."/>
            <person name="Gordon S.G."/>
            <person name="Govers F."/>
            <person name="Grunwald N.J."/>
            <person name="Huang W."/>
            <person name="Ivors K.L."/>
            <person name="Jones R.W."/>
            <person name="Kamoun S."/>
            <person name="Krampis K."/>
            <person name="Lamour K.H."/>
            <person name="Lee M.K."/>
            <person name="McDonald W.H."/>
            <person name="Medina M."/>
            <person name="Meijer H.J."/>
            <person name="Nordberg E.K."/>
            <person name="Maclean D.J."/>
            <person name="Ospina-Giraldo M.D."/>
            <person name="Morris P.F."/>
            <person name="Phuntumart V."/>
            <person name="Putnam N.H."/>
            <person name="Rash S."/>
            <person name="Rose J.K."/>
            <person name="Sakihama Y."/>
            <person name="Salamov A.A."/>
            <person name="Savidor A."/>
            <person name="Scheuring C.F."/>
            <person name="Smith B.M."/>
            <person name="Sobral B.W."/>
            <person name="Terry A."/>
            <person name="Torto-Alalibo T.A."/>
            <person name="Win J."/>
            <person name="Xu Z."/>
            <person name="Zhang H."/>
            <person name="Grigoriev I.V."/>
            <person name="Rokhsar D.S."/>
            <person name="Boore J.L."/>
        </authorList>
    </citation>
    <scope>NUCLEOTIDE SEQUENCE [LARGE SCALE GENOMIC DNA]</scope>
    <source>
        <strain evidence="2 3">P6497</strain>
    </source>
</reference>
<protein>
    <submittedName>
        <fullName evidence="2">Uncharacterized protein</fullName>
    </submittedName>
</protein>
<dbReference type="AlphaFoldDB" id="G4ZEX0"/>
<dbReference type="EMBL" id="JH159154">
    <property type="protein sequence ID" value="EGZ17466.1"/>
    <property type="molecule type" value="Genomic_DNA"/>
</dbReference>
<dbReference type="GeneID" id="20657822"/>
<name>G4ZEX0_PHYSP</name>
<dbReference type="OMA" id="HWKQKMK"/>
<sequence>MTSVRPRNDFSGSPKGLTRADLTTFRDGGTDSLEPSLNEDVPVSDTISKLDVIHGHLAGMSGEPPEAAKEVTGKVVKDLESSTVPTSTELDEMTHVERLSRPNEELERQLVQQIAENESLHRELSTLQEIEQENGASLQRVNLLEKRTYDLEEALNSKTMELEAALEKLSCVEQERDQLRSESQSAGQEHQEHTKTLKGKQRKLLQRIEQLERLHEAQSDDQKSAERHWKEKMTNATRANSQTIDALQQQLEQSHNTTKKLEAEVQELEEQVQKLLATTVRQTGLIEECDRALSETKAQQQQAERKYEEQRKLSCELSAKTERLELQVASLPVKLEKEVVLLKSELTNHIDALRDKDKEIEAIQHAFVTKEEEILHVAEVRPLLFYYFLVLRLSLKHCSCRTTRR</sequence>
<feature type="region of interest" description="Disordered" evidence="1">
    <location>
        <begin position="176"/>
        <end position="201"/>
    </location>
</feature>
<dbReference type="Proteomes" id="UP000002640">
    <property type="component" value="Unassembled WGS sequence"/>
</dbReference>
<dbReference type="RefSeq" id="XP_009526524.1">
    <property type="nucleotide sequence ID" value="XM_009528229.1"/>
</dbReference>
<dbReference type="InParanoid" id="G4ZEX0"/>